<proteinExistence type="predicted"/>
<keyword evidence="2" id="KW-1185">Reference proteome</keyword>
<comment type="caution">
    <text evidence="1">The sequence shown here is derived from an EMBL/GenBank/DDBJ whole genome shotgun (WGS) entry which is preliminary data.</text>
</comment>
<dbReference type="Proteomes" id="UP001140087">
    <property type="component" value="Unassembled WGS sequence"/>
</dbReference>
<gene>
    <name evidence="1" type="ORF">H4R21_001323</name>
</gene>
<evidence type="ECO:0000313" key="2">
    <source>
        <dbReference type="Proteomes" id="UP001140087"/>
    </source>
</evidence>
<evidence type="ECO:0000313" key="1">
    <source>
        <dbReference type="EMBL" id="KAJ2805263.1"/>
    </source>
</evidence>
<organism evidence="1 2">
    <name type="scientific">Coemansia helicoidea</name>
    <dbReference type="NCBI Taxonomy" id="1286919"/>
    <lineage>
        <taxon>Eukaryota</taxon>
        <taxon>Fungi</taxon>
        <taxon>Fungi incertae sedis</taxon>
        <taxon>Zoopagomycota</taxon>
        <taxon>Kickxellomycotina</taxon>
        <taxon>Kickxellomycetes</taxon>
        <taxon>Kickxellales</taxon>
        <taxon>Kickxellaceae</taxon>
        <taxon>Coemansia</taxon>
    </lineage>
</organism>
<sequence length="531" mass="57652">MGVGLLPDDILLLVLGHVISLSKDNVGEWKAQTAYLAVSRQWRRLALRLVSRRAVLVYRDRPASPEDRRWASNVPFIQGAACTHLIRTVTVNVSLSARPLHVLTSLASVLGIGAQKWRGVRTLFLTATHSASAPAWQQQQQQQQDADSADPELRGIATWVARGMAAHMPNIRQLHVNGTSGHDACDAFTRLVAEGFALRLGAFCGCASALSGVASMGANLASLSVLFDRHVAEAFPRVNVEALRTLRLTDLPEDSLWARLAGGGAGHVRFASLESLALRYLAKSDYPLQEPVEQGSQVQLHFPRLRKLLIEHCPASSPLLAARTNPELLRDVTITDMSGRVEPGRLVCRNMDVLAVTSYSPRTRDAAFCDATNQLFGDRCVARSSSLTLGFSAAVPDPALVRWVALERLAVFASVGSAVLLGLLARLPRLAELVVGGNVTHDCPATADSGCCRPTVCEQPISTSLRSLYFGDVFLTRAQGTTELLKHVLLNVPSLAELAFSQKHFDELIAFVRSSYACHPHLARITYNVLC</sequence>
<name>A0ACC1LD22_9FUNG</name>
<reference evidence="1" key="1">
    <citation type="submission" date="2022-07" db="EMBL/GenBank/DDBJ databases">
        <title>Phylogenomic reconstructions and comparative analyses of Kickxellomycotina fungi.</title>
        <authorList>
            <person name="Reynolds N.K."/>
            <person name="Stajich J.E."/>
            <person name="Barry K."/>
            <person name="Grigoriev I.V."/>
            <person name="Crous P."/>
            <person name="Smith M.E."/>
        </authorList>
    </citation>
    <scope>NUCLEOTIDE SEQUENCE</scope>
    <source>
        <strain evidence="1">BCRC 34780</strain>
    </source>
</reference>
<dbReference type="EMBL" id="JANBUN010000262">
    <property type="protein sequence ID" value="KAJ2805263.1"/>
    <property type="molecule type" value="Genomic_DNA"/>
</dbReference>
<protein>
    <submittedName>
        <fullName evidence="1">Uncharacterized protein</fullName>
    </submittedName>
</protein>
<accession>A0ACC1LD22</accession>